<keyword evidence="1" id="KW-0812">Transmembrane</keyword>
<sequence length="145" mass="16860">MKKIIYIILLMIISCSTLSACSNAKKDVQGEWKGKHNKYIIKKDTITIKYQRGDDDVYNYEVVNVNGSELTIDKWFKGEKKGDDFEREKWYTSNHKKEISMYDEEGQVIEAYKVKKPTNNLMWMGIIGVIIAIVYGLYKLGDSEE</sequence>
<reference evidence="3 4" key="1">
    <citation type="submission" date="2016-02" db="EMBL/GenBank/DDBJ databases">
        <title>Draft genome sequence of hydrocarbon degrading Staphylococcus saprophyticus Strain CNV2, isolated from crude-oil contaminated soil from Noonmati Oil Refinery, Guwahati, Assam, India.</title>
        <authorList>
            <person name="Mukherjee A."/>
            <person name="Chettri B."/>
            <person name="Langpoklakpam J."/>
            <person name="Singh A.K."/>
            <person name="Chattopadhyay D.J."/>
        </authorList>
    </citation>
    <scope>NUCLEOTIDE SEQUENCE [LARGE SCALE GENOMIC DNA]</scope>
    <source>
        <strain evidence="3 4">CNV2</strain>
    </source>
</reference>
<evidence type="ECO:0000313" key="4">
    <source>
        <dbReference type="Proteomes" id="UP000075418"/>
    </source>
</evidence>
<evidence type="ECO:0000256" key="1">
    <source>
        <dbReference type="SAM" id="Phobius"/>
    </source>
</evidence>
<dbReference type="EMBL" id="LUGM01000002">
    <property type="protein sequence ID" value="KYH14867.1"/>
    <property type="molecule type" value="Genomic_DNA"/>
</dbReference>
<accession>A0A151A6A9</accession>
<dbReference type="AlphaFoldDB" id="A0A151A6A9"/>
<dbReference type="Proteomes" id="UP000075418">
    <property type="component" value="Unassembled WGS sequence"/>
</dbReference>
<keyword evidence="2" id="KW-0732">Signal</keyword>
<feature type="chain" id="PRO_5038838107" description="Lipoprotein" evidence="2">
    <location>
        <begin position="20"/>
        <end position="145"/>
    </location>
</feature>
<dbReference type="PROSITE" id="PS51257">
    <property type="entry name" value="PROKAR_LIPOPROTEIN"/>
    <property type="match status" value="1"/>
</dbReference>
<feature type="signal peptide" evidence="2">
    <location>
        <begin position="1"/>
        <end position="19"/>
    </location>
</feature>
<evidence type="ECO:0008006" key="5">
    <source>
        <dbReference type="Google" id="ProtNLM"/>
    </source>
</evidence>
<organism evidence="3 4">
    <name type="scientific">Staphylococcus kloosii</name>
    <dbReference type="NCBI Taxonomy" id="29384"/>
    <lineage>
        <taxon>Bacteria</taxon>
        <taxon>Bacillati</taxon>
        <taxon>Bacillota</taxon>
        <taxon>Bacilli</taxon>
        <taxon>Bacillales</taxon>
        <taxon>Staphylococcaceae</taxon>
        <taxon>Staphylococcus</taxon>
    </lineage>
</organism>
<proteinExistence type="predicted"/>
<comment type="caution">
    <text evidence="3">The sequence shown here is derived from an EMBL/GenBank/DDBJ whole genome shotgun (WGS) entry which is preliminary data.</text>
</comment>
<gene>
    <name evidence="3" type="ORF">A0131_08765</name>
</gene>
<feature type="transmembrane region" description="Helical" evidence="1">
    <location>
        <begin position="121"/>
        <end position="138"/>
    </location>
</feature>
<keyword evidence="1" id="KW-1133">Transmembrane helix</keyword>
<protein>
    <recommendedName>
        <fullName evidence="5">Lipoprotein</fullName>
    </recommendedName>
</protein>
<name>A0A151A6A9_9STAP</name>
<keyword evidence="1" id="KW-0472">Membrane</keyword>
<dbReference type="RefSeq" id="WP_061855024.1">
    <property type="nucleotide sequence ID" value="NZ_LUGM01000002.1"/>
</dbReference>
<evidence type="ECO:0000256" key="2">
    <source>
        <dbReference type="SAM" id="SignalP"/>
    </source>
</evidence>
<evidence type="ECO:0000313" key="3">
    <source>
        <dbReference type="EMBL" id="KYH14867.1"/>
    </source>
</evidence>